<feature type="domain" description="GFO/IDH/MocA-like oxidoreductase" evidence="4">
    <location>
        <begin position="129"/>
        <end position="246"/>
    </location>
</feature>
<dbReference type="STRING" id="1428644.BIV57_17205"/>
<dbReference type="SUPFAM" id="SSF51735">
    <property type="entry name" value="NAD(P)-binding Rossmann-fold domains"/>
    <property type="match status" value="1"/>
</dbReference>
<comment type="caution">
    <text evidence="5">The sequence shown here is derived from an EMBL/GenBank/DDBJ whole genome shotgun (WGS) entry which is preliminary data.</text>
</comment>
<comment type="similarity">
    <text evidence="1">Belongs to the Gfo/Idh/MocA family.</text>
</comment>
<accession>A0A1J7BC53</accession>
<dbReference type="InterPro" id="IPR036291">
    <property type="entry name" value="NAD(P)-bd_dom_sf"/>
</dbReference>
<dbReference type="SUPFAM" id="SSF55347">
    <property type="entry name" value="Glyceraldehyde-3-phosphate dehydrogenase-like, C-terminal domain"/>
    <property type="match status" value="1"/>
</dbReference>
<keyword evidence="2" id="KW-0560">Oxidoreductase</keyword>
<proteinExistence type="inferred from homology"/>
<dbReference type="Gene3D" id="3.30.360.10">
    <property type="entry name" value="Dihydrodipicolinate Reductase, domain 2"/>
    <property type="match status" value="1"/>
</dbReference>
<dbReference type="InterPro" id="IPR055170">
    <property type="entry name" value="GFO_IDH_MocA-like_dom"/>
</dbReference>
<dbReference type="GO" id="GO:0000166">
    <property type="term" value="F:nucleotide binding"/>
    <property type="evidence" value="ECO:0007669"/>
    <property type="project" value="InterPro"/>
</dbReference>
<gene>
    <name evidence="5" type="ORF">BIV57_17205</name>
</gene>
<reference evidence="5 6" key="1">
    <citation type="submission" date="2016-10" db="EMBL/GenBank/DDBJ databases">
        <title>Genome sequence of Streptomyces gilvigriseus MUSC 26.</title>
        <authorList>
            <person name="Lee L.-H."/>
            <person name="Ser H.-L."/>
        </authorList>
    </citation>
    <scope>NUCLEOTIDE SEQUENCE [LARGE SCALE GENOMIC DNA]</scope>
    <source>
        <strain evidence="5 6">MUSC 26</strain>
    </source>
</reference>
<evidence type="ECO:0000256" key="2">
    <source>
        <dbReference type="ARBA" id="ARBA00023002"/>
    </source>
</evidence>
<evidence type="ECO:0000259" key="4">
    <source>
        <dbReference type="Pfam" id="PF22725"/>
    </source>
</evidence>
<dbReference type="Gene3D" id="3.40.50.720">
    <property type="entry name" value="NAD(P)-binding Rossmann-like Domain"/>
    <property type="match status" value="1"/>
</dbReference>
<evidence type="ECO:0000259" key="3">
    <source>
        <dbReference type="Pfam" id="PF01408"/>
    </source>
</evidence>
<evidence type="ECO:0000313" key="5">
    <source>
        <dbReference type="EMBL" id="OIV36271.1"/>
    </source>
</evidence>
<dbReference type="Pfam" id="PF01408">
    <property type="entry name" value="GFO_IDH_MocA"/>
    <property type="match status" value="1"/>
</dbReference>
<dbReference type="Pfam" id="PF22725">
    <property type="entry name" value="GFO_IDH_MocA_C3"/>
    <property type="match status" value="1"/>
</dbReference>
<dbReference type="RefSeq" id="WP_071657783.1">
    <property type="nucleotide sequence ID" value="NZ_MLCF01000104.1"/>
</dbReference>
<dbReference type="GO" id="GO:0016491">
    <property type="term" value="F:oxidoreductase activity"/>
    <property type="evidence" value="ECO:0007669"/>
    <property type="project" value="UniProtKB-KW"/>
</dbReference>
<dbReference type="PANTHER" id="PTHR42840">
    <property type="entry name" value="NAD(P)-BINDING ROSSMANN-FOLD SUPERFAMILY PROTEIN-RELATED"/>
    <property type="match status" value="1"/>
</dbReference>
<dbReference type="EMBL" id="MLCF01000104">
    <property type="protein sequence ID" value="OIV36271.1"/>
    <property type="molecule type" value="Genomic_DNA"/>
</dbReference>
<protein>
    <submittedName>
        <fullName evidence="5">Dehydrogenase</fullName>
    </submittedName>
</protein>
<keyword evidence="6" id="KW-1185">Reference proteome</keyword>
<name>A0A1J7BC53_9ACTN</name>
<evidence type="ECO:0000256" key="1">
    <source>
        <dbReference type="ARBA" id="ARBA00010928"/>
    </source>
</evidence>
<dbReference type="PANTHER" id="PTHR42840:SF3">
    <property type="entry name" value="BINDING ROSSMANN FOLD OXIDOREDUCTASE, PUTATIVE (AFU_ORTHOLOGUE AFUA_2G10240)-RELATED"/>
    <property type="match status" value="1"/>
</dbReference>
<sequence>MRVGFLGAGRIGVFHAEALAALPAVDEVLIGDADPHRAAAAAGKIGGRARAAASVDEVFAPGAVDAVAIATSTSTHEELIVRAARAGLPAYCEKPVALGLEATLGALREVRRAGTTLQMGFQRRFDAGYTRARQLVRDGSLGTVHTVRALTSDAAPPPAEYIPTSGGLYRDCLIHDFDVIRWVTGREAASVYAVGANRGADFFREAGDVDTAAVVLTLDDGTLATATATRYNGAGYDVRMEVAGTRDQVGVGLDAQMPMTSAEPNGPGVPEHPYQTFLDRFNDAYRAELATFVEVAAGRQQNPCAGEEALAALLVAEAAELSRAEGRAVTLDEIHDRVAALGGLD</sequence>
<dbReference type="Proteomes" id="UP000243342">
    <property type="component" value="Unassembled WGS sequence"/>
</dbReference>
<dbReference type="OrthoDB" id="256869at2"/>
<dbReference type="InterPro" id="IPR000683">
    <property type="entry name" value="Gfo/Idh/MocA-like_OxRdtase_N"/>
</dbReference>
<organism evidence="5 6">
    <name type="scientific">Mangrovactinospora gilvigrisea</name>
    <dbReference type="NCBI Taxonomy" id="1428644"/>
    <lineage>
        <taxon>Bacteria</taxon>
        <taxon>Bacillati</taxon>
        <taxon>Actinomycetota</taxon>
        <taxon>Actinomycetes</taxon>
        <taxon>Kitasatosporales</taxon>
        <taxon>Streptomycetaceae</taxon>
        <taxon>Mangrovactinospora</taxon>
    </lineage>
</organism>
<dbReference type="AlphaFoldDB" id="A0A1J7BC53"/>
<feature type="domain" description="Gfo/Idh/MocA-like oxidoreductase N-terminal" evidence="3">
    <location>
        <begin position="1"/>
        <end position="121"/>
    </location>
</feature>
<evidence type="ECO:0000313" key="6">
    <source>
        <dbReference type="Proteomes" id="UP000243342"/>
    </source>
</evidence>